<accession>A0A1I1J9R5</accession>
<evidence type="ECO:0000313" key="2">
    <source>
        <dbReference type="Proteomes" id="UP000199058"/>
    </source>
</evidence>
<dbReference type="AlphaFoldDB" id="A0A1I1J9R5"/>
<sequence length="67" mass="7690">MGSKEILDEALKLKAPERFAVIEGLIESLDRPDLELSDVWAREAEKRLQAYREGRLKAVAMEDVFKD</sequence>
<proteinExistence type="predicted"/>
<organism evidence="1 2">
    <name type="scientific">Marinospirillum celere</name>
    <dbReference type="NCBI Taxonomy" id="1122252"/>
    <lineage>
        <taxon>Bacteria</taxon>
        <taxon>Pseudomonadati</taxon>
        <taxon>Pseudomonadota</taxon>
        <taxon>Gammaproteobacteria</taxon>
        <taxon>Oceanospirillales</taxon>
        <taxon>Oceanospirillaceae</taxon>
        <taxon>Marinospirillum</taxon>
    </lineage>
</organism>
<dbReference type="STRING" id="1122252.SAMN05660443_2688"/>
<dbReference type="NCBIfam" id="TIGR02574">
    <property type="entry name" value="stabl_TIGR02574"/>
    <property type="match status" value="1"/>
</dbReference>
<evidence type="ECO:0000313" key="1">
    <source>
        <dbReference type="EMBL" id="SFC45196.1"/>
    </source>
</evidence>
<dbReference type="EMBL" id="FOLH01000006">
    <property type="protein sequence ID" value="SFC45196.1"/>
    <property type="molecule type" value="Genomic_DNA"/>
</dbReference>
<name>A0A1I1J9R5_9GAMM</name>
<dbReference type="InterPro" id="IPR013406">
    <property type="entry name" value="CHP02574_addiction_mod"/>
</dbReference>
<gene>
    <name evidence="1" type="ORF">SAMN05660443_2688</name>
</gene>
<dbReference type="Pfam" id="PF09720">
    <property type="entry name" value="Unstab_antitox"/>
    <property type="match status" value="1"/>
</dbReference>
<protein>
    <submittedName>
        <fullName evidence="1">Putative addiction module component, TIGR02574 family</fullName>
    </submittedName>
</protein>
<dbReference type="OrthoDB" id="8549727at2"/>
<reference evidence="1 2" key="1">
    <citation type="submission" date="2016-10" db="EMBL/GenBank/DDBJ databases">
        <authorList>
            <person name="de Groot N.N."/>
        </authorList>
    </citation>
    <scope>NUCLEOTIDE SEQUENCE [LARGE SCALE GENOMIC DNA]</scope>
    <source>
        <strain evidence="1 2">DSM 18438</strain>
    </source>
</reference>
<dbReference type="RefSeq" id="WP_091964709.1">
    <property type="nucleotide sequence ID" value="NZ_FOLH01000006.1"/>
</dbReference>
<keyword evidence="2" id="KW-1185">Reference proteome</keyword>
<dbReference type="Proteomes" id="UP000199058">
    <property type="component" value="Unassembled WGS sequence"/>
</dbReference>